<protein>
    <submittedName>
        <fullName evidence="2">Uncharacterized protein</fullName>
    </submittedName>
</protein>
<evidence type="ECO:0000313" key="3">
    <source>
        <dbReference type="Proteomes" id="UP001054252"/>
    </source>
</evidence>
<evidence type="ECO:0000313" key="2">
    <source>
        <dbReference type="EMBL" id="GKV05668.1"/>
    </source>
</evidence>
<dbReference type="AlphaFoldDB" id="A0AAV5J5K1"/>
<feature type="chain" id="PRO_5043562773" evidence="1">
    <location>
        <begin position="26"/>
        <end position="52"/>
    </location>
</feature>
<keyword evidence="1" id="KW-0732">Signal</keyword>
<accession>A0AAV5J5K1</accession>
<reference evidence="2 3" key="1">
    <citation type="journal article" date="2021" name="Commun. Biol.">
        <title>The genome of Shorea leprosula (Dipterocarpaceae) highlights the ecological relevance of drought in aseasonal tropical rainforests.</title>
        <authorList>
            <person name="Ng K.K.S."/>
            <person name="Kobayashi M.J."/>
            <person name="Fawcett J.A."/>
            <person name="Hatakeyama M."/>
            <person name="Paape T."/>
            <person name="Ng C.H."/>
            <person name="Ang C.C."/>
            <person name="Tnah L.H."/>
            <person name="Lee C.T."/>
            <person name="Nishiyama T."/>
            <person name="Sese J."/>
            <person name="O'Brien M.J."/>
            <person name="Copetti D."/>
            <person name="Mohd Noor M.I."/>
            <person name="Ong R.C."/>
            <person name="Putra M."/>
            <person name="Sireger I.Z."/>
            <person name="Indrioko S."/>
            <person name="Kosugi Y."/>
            <person name="Izuno A."/>
            <person name="Isagi Y."/>
            <person name="Lee S.L."/>
            <person name="Shimizu K.K."/>
        </authorList>
    </citation>
    <scope>NUCLEOTIDE SEQUENCE [LARGE SCALE GENOMIC DNA]</scope>
    <source>
        <strain evidence="2">214</strain>
    </source>
</reference>
<name>A0AAV5J5K1_9ROSI</name>
<gene>
    <name evidence="2" type="ORF">SLEP1_g17655</name>
</gene>
<proteinExistence type="predicted"/>
<keyword evidence="3" id="KW-1185">Reference proteome</keyword>
<evidence type="ECO:0000256" key="1">
    <source>
        <dbReference type="SAM" id="SignalP"/>
    </source>
</evidence>
<feature type="signal peptide" evidence="1">
    <location>
        <begin position="1"/>
        <end position="25"/>
    </location>
</feature>
<sequence length="52" mass="5662">MELKSTVSAVFLLLLLLATPRISRGSSATPATEVHPIDTEVYPIDTEFTCLI</sequence>
<dbReference type="Proteomes" id="UP001054252">
    <property type="component" value="Unassembled WGS sequence"/>
</dbReference>
<organism evidence="2 3">
    <name type="scientific">Rubroshorea leprosula</name>
    <dbReference type="NCBI Taxonomy" id="152421"/>
    <lineage>
        <taxon>Eukaryota</taxon>
        <taxon>Viridiplantae</taxon>
        <taxon>Streptophyta</taxon>
        <taxon>Embryophyta</taxon>
        <taxon>Tracheophyta</taxon>
        <taxon>Spermatophyta</taxon>
        <taxon>Magnoliopsida</taxon>
        <taxon>eudicotyledons</taxon>
        <taxon>Gunneridae</taxon>
        <taxon>Pentapetalae</taxon>
        <taxon>rosids</taxon>
        <taxon>malvids</taxon>
        <taxon>Malvales</taxon>
        <taxon>Dipterocarpaceae</taxon>
        <taxon>Rubroshorea</taxon>
    </lineage>
</organism>
<dbReference type="EMBL" id="BPVZ01000024">
    <property type="protein sequence ID" value="GKV05668.1"/>
    <property type="molecule type" value="Genomic_DNA"/>
</dbReference>
<comment type="caution">
    <text evidence="2">The sequence shown here is derived from an EMBL/GenBank/DDBJ whole genome shotgun (WGS) entry which is preliminary data.</text>
</comment>